<sequence length="154" mass="16495">MQDHEAERSDTGFAALEELLRDDLETTIARTLTERSPEPARTFATRLATTDHAAAAHHQEAAGLGRSIAFYLLARSIMSTRGPGDGNVDPAVEWVGRTLGPHCATAAATAARLVRMSKRVDARDSEQLGEDLLPALVWLASSLAATRGHGAPVW</sequence>
<keyword evidence="2" id="KW-1185">Reference proteome</keyword>
<dbReference type="RefSeq" id="WP_144591784.1">
    <property type="nucleotide sequence ID" value="NZ_VJWX01000372.1"/>
</dbReference>
<comment type="caution">
    <text evidence="1">The sequence shown here is derived from an EMBL/GenBank/DDBJ whole genome shotgun (WGS) entry which is preliminary data.</text>
</comment>
<reference evidence="1 2" key="1">
    <citation type="submission" date="2019-07" db="EMBL/GenBank/DDBJ databases">
        <authorList>
            <person name="Duangmal K."/>
            <person name="Teo W.F.A."/>
        </authorList>
    </citation>
    <scope>NUCLEOTIDE SEQUENCE [LARGE SCALE GENOMIC DNA]</scope>
    <source>
        <strain evidence="1 2">TBRC 6029</strain>
    </source>
</reference>
<evidence type="ECO:0000313" key="2">
    <source>
        <dbReference type="Proteomes" id="UP000320011"/>
    </source>
</evidence>
<organism evidence="1 2">
    <name type="scientific">Amycolatopsis rhizosphaerae</name>
    <dbReference type="NCBI Taxonomy" id="2053003"/>
    <lineage>
        <taxon>Bacteria</taxon>
        <taxon>Bacillati</taxon>
        <taxon>Actinomycetota</taxon>
        <taxon>Actinomycetes</taxon>
        <taxon>Pseudonocardiales</taxon>
        <taxon>Pseudonocardiaceae</taxon>
        <taxon>Amycolatopsis</taxon>
    </lineage>
</organism>
<gene>
    <name evidence="1" type="ORF">FNH05_27750</name>
</gene>
<protein>
    <submittedName>
        <fullName evidence="1">Uncharacterized protein</fullName>
    </submittedName>
</protein>
<dbReference type="Proteomes" id="UP000320011">
    <property type="component" value="Unassembled WGS sequence"/>
</dbReference>
<accession>A0A558B797</accession>
<proteinExistence type="predicted"/>
<dbReference type="EMBL" id="VJWX01000372">
    <property type="protein sequence ID" value="TVT32362.1"/>
    <property type="molecule type" value="Genomic_DNA"/>
</dbReference>
<evidence type="ECO:0000313" key="1">
    <source>
        <dbReference type="EMBL" id="TVT32362.1"/>
    </source>
</evidence>
<dbReference type="AlphaFoldDB" id="A0A558B797"/>
<name>A0A558B797_9PSEU</name>
<reference evidence="1 2" key="2">
    <citation type="submission" date="2019-08" db="EMBL/GenBank/DDBJ databases">
        <title>Amycolatopsis acidicola sp. nov., isolated from peat swamp forest soil.</title>
        <authorList>
            <person name="Srisuk N."/>
        </authorList>
    </citation>
    <scope>NUCLEOTIDE SEQUENCE [LARGE SCALE GENOMIC DNA]</scope>
    <source>
        <strain evidence="1 2">TBRC 6029</strain>
    </source>
</reference>